<evidence type="ECO:0000313" key="2">
    <source>
        <dbReference type="Proteomes" id="UP000651112"/>
    </source>
</evidence>
<organism evidence="1 2">
    <name type="scientific">Sphingobacterium chuzhouense</name>
    <dbReference type="NCBI Taxonomy" id="1742264"/>
    <lineage>
        <taxon>Bacteria</taxon>
        <taxon>Pseudomonadati</taxon>
        <taxon>Bacteroidota</taxon>
        <taxon>Sphingobacteriia</taxon>
        <taxon>Sphingobacteriales</taxon>
        <taxon>Sphingobacteriaceae</taxon>
        <taxon>Sphingobacterium</taxon>
    </lineage>
</organism>
<gene>
    <name evidence="1" type="ORF">H8B21_00905</name>
</gene>
<keyword evidence="2" id="KW-1185">Reference proteome</keyword>
<reference evidence="1 2" key="1">
    <citation type="submission" date="2020-08" db="EMBL/GenBank/DDBJ databases">
        <title>Sphingobacterium sp. DN00404 isolated from aquaculture water.</title>
        <authorList>
            <person name="Zhang M."/>
        </authorList>
    </citation>
    <scope>NUCLEOTIDE SEQUENCE [LARGE SCALE GENOMIC DNA]</scope>
    <source>
        <strain evidence="1 2">KCTC 42746</strain>
    </source>
</reference>
<evidence type="ECO:0000313" key="1">
    <source>
        <dbReference type="EMBL" id="MBD1420117.1"/>
    </source>
</evidence>
<protein>
    <submittedName>
        <fullName evidence="1">Uncharacterized protein</fullName>
    </submittedName>
</protein>
<dbReference type="EMBL" id="JACNYL010000001">
    <property type="protein sequence ID" value="MBD1420117.1"/>
    <property type="molecule type" value="Genomic_DNA"/>
</dbReference>
<sequence>MKVNILLSVLLLFIMGFIETKGQVTIHLILHPIEQTITLEDEIDSLDVNYNPVMANVSKQQLADGLQELKAVYPQINIGDKVDDIEIPPQPIGDHAVILYSIEAK</sequence>
<comment type="caution">
    <text evidence="1">The sequence shown here is derived from an EMBL/GenBank/DDBJ whole genome shotgun (WGS) entry which is preliminary data.</text>
</comment>
<proteinExistence type="predicted"/>
<dbReference type="RefSeq" id="WP_190311918.1">
    <property type="nucleotide sequence ID" value="NZ_JACNYL010000001.1"/>
</dbReference>
<name>A0ABR7XLR5_9SPHI</name>
<dbReference type="Proteomes" id="UP000651112">
    <property type="component" value="Unassembled WGS sequence"/>
</dbReference>
<accession>A0ABR7XLR5</accession>